<gene>
    <name evidence="11" type="ORF">EB796_023217</name>
</gene>
<feature type="signal peptide" evidence="10">
    <location>
        <begin position="1"/>
        <end position="18"/>
    </location>
</feature>
<protein>
    <recommendedName>
        <fullName evidence="7">Small ribosomal subunit protein mS31</fullName>
    </recommendedName>
    <alternativeName>
        <fullName evidence="8">28S ribosomal protein S31, mitochondrial</fullName>
    </alternativeName>
</protein>
<comment type="caution">
    <text evidence="11">The sequence shown here is derived from an EMBL/GenBank/DDBJ whole genome shotgun (WGS) entry which is preliminary data.</text>
</comment>
<dbReference type="OrthoDB" id="5989925at2759"/>
<keyword evidence="12" id="KW-1185">Reference proteome</keyword>
<keyword evidence="4" id="KW-0689">Ribosomal protein</keyword>
<feature type="chain" id="PRO_5029873569" description="Small ribosomal subunit protein mS31" evidence="10">
    <location>
        <begin position="19"/>
        <end position="282"/>
    </location>
</feature>
<evidence type="ECO:0000256" key="5">
    <source>
        <dbReference type="ARBA" id="ARBA00023128"/>
    </source>
</evidence>
<evidence type="ECO:0000256" key="3">
    <source>
        <dbReference type="ARBA" id="ARBA00022946"/>
    </source>
</evidence>
<accession>A0A7J7IX27</accession>
<evidence type="ECO:0000256" key="6">
    <source>
        <dbReference type="ARBA" id="ARBA00023274"/>
    </source>
</evidence>
<evidence type="ECO:0000256" key="1">
    <source>
        <dbReference type="ARBA" id="ARBA00004173"/>
    </source>
</evidence>
<keyword evidence="6" id="KW-0687">Ribonucleoprotein</keyword>
<dbReference type="GO" id="GO:0003735">
    <property type="term" value="F:structural constituent of ribosome"/>
    <property type="evidence" value="ECO:0007669"/>
    <property type="project" value="InterPro"/>
</dbReference>
<evidence type="ECO:0000256" key="9">
    <source>
        <dbReference type="SAM" id="MobiDB-lite"/>
    </source>
</evidence>
<evidence type="ECO:0000256" key="7">
    <source>
        <dbReference type="ARBA" id="ARBA00035133"/>
    </source>
</evidence>
<evidence type="ECO:0000256" key="10">
    <source>
        <dbReference type="SAM" id="SignalP"/>
    </source>
</evidence>
<dbReference type="PANTHER" id="PTHR13231">
    <property type="entry name" value="MITOCHONDRIAL RIBOSOMAL PROTEIN S31"/>
    <property type="match status" value="1"/>
</dbReference>
<dbReference type="AlphaFoldDB" id="A0A7J7IX27"/>
<name>A0A7J7IX27_BUGNE</name>
<feature type="compositionally biased region" description="Basic residues" evidence="9">
    <location>
        <begin position="31"/>
        <end position="40"/>
    </location>
</feature>
<sequence>MIVLIIVYLNVLCNYLLHIKQGNLQSDALKSNKKSRKGRKGSSSESTASNKVSGDLDGPRMATSFKTQERAKARTTKTQPVDLDLDMDDVPLENIQGVARRRPNTNSKATPIAFEVLKKAIVDGKLSGGDLLAGVEPLHIFNPEKWTEANLGDPIPMPDTWKKQFDTQLEESKFFPHNAFEEMIQWTEEEKLWKFPIDNEQGMDEEHNTPFYEHVFLDEYLQPFPKSGPIKTFMEQVVLGLSKNPHLTVEEKRGHIKWFEEYFREKQPFVTSENLLAESSAV</sequence>
<comment type="similarity">
    <text evidence="2">Belongs to the mitochondrion-specific ribosomal protein mS31 family.</text>
</comment>
<organism evidence="11 12">
    <name type="scientific">Bugula neritina</name>
    <name type="common">Brown bryozoan</name>
    <name type="synonym">Sertularia neritina</name>
    <dbReference type="NCBI Taxonomy" id="10212"/>
    <lineage>
        <taxon>Eukaryota</taxon>
        <taxon>Metazoa</taxon>
        <taxon>Spiralia</taxon>
        <taxon>Lophotrochozoa</taxon>
        <taxon>Bryozoa</taxon>
        <taxon>Gymnolaemata</taxon>
        <taxon>Cheilostomatida</taxon>
        <taxon>Flustrina</taxon>
        <taxon>Buguloidea</taxon>
        <taxon>Bugulidae</taxon>
        <taxon>Bugula</taxon>
    </lineage>
</organism>
<comment type="subcellular location">
    <subcellularLocation>
        <location evidence="1">Mitochondrion</location>
    </subcellularLocation>
</comment>
<evidence type="ECO:0000256" key="4">
    <source>
        <dbReference type="ARBA" id="ARBA00022980"/>
    </source>
</evidence>
<dbReference type="EMBL" id="VXIV02003306">
    <property type="protein sequence ID" value="KAF6018482.1"/>
    <property type="molecule type" value="Genomic_DNA"/>
</dbReference>
<keyword evidence="3" id="KW-0809">Transit peptide</keyword>
<proteinExistence type="inferred from homology"/>
<dbReference type="InterPro" id="IPR026299">
    <property type="entry name" value="MRP-S31"/>
</dbReference>
<keyword evidence="5" id="KW-0496">Mitochondrion</keyword>
<feature type="region of interest" description="Disordered" evidence="9">
    <location>
        <begin position="29"/>
        <end position="79"/>
    </location>
</feature>
<dbReference type="GO" id="GO:0005763">
    <property type="term" value="C:mitochondrial small ribosomal subunit"/>
    <property type="evidence" value="ECO:0007669"/>
    <property type="project" value="InterPro"/>
</dbReference>
<evidence type="ECO:0000256" key="8">
    <source>
        <dbReference type="ARBA" id="ARBA00035363"/>
    </source>
</evidence>
<evidence type="ECO:0000256" key="2">
    <source>
        <dbReference type="ARBA" id="ARBA00011057"/>
    </source>
</evidence>
<dbReference type="Pfam" id="PF15433">
    <property type="entry name" value="MRP-S31"/>
    <property type="match status" value="1"/>
</dbReference>
<dbReference type="Proteomes" id="UP000593567">
    <property type="component" value="Unassembled WGS sequence"/>
</dbReference>
<evidence type="ECO:0000313" key="11">
    <source>
        <dbReference type="EMBL" id="KAF6018482.1"/>
    </source>
</evidence>
<keyword evidence="10" id="KW-0732">Signal</keyword>
<dbReference type="PANTHER" id="PTHR13231:SF3">
    <property type="entry name" value="SMALL RIBOSOMAL SUBUNIT PROTEIN MS31"/>
    <property type="match status" value="1"/>
</dbReference>
<evidence type="ECO:0000313" key="12">
    <source>
        <dbReference type="Proteomes" id="UP000593567"/>
    </source>
</evidence>
<reference evidence="11" key="1">
    <citation type="submission" date="2020-06" db="EMBL/GenBank/DDBJ databases">
        <title>Draft genome of Bugula neritina, a colonial animal packing powerful symbionts and potential medicines.</title>
        <authorList>
            <person name="Rayko M."/>
        </authorList>
    </citation>
    <scope>NUCLEOTIDE SEQUENCE [LARGE SCALE GENOMIC DNA]</scope>
    <source>
        <strain evidence="11">Kwan_BN1</strain>
    </source>
</reference>